<feature type="transmembrane region" description="Helical" evidence="1">
    <location>
        <begin position="101"/>
        <end position="126"/>
    </location>
</feature>
<evidence type="ECO:0000256" key="1">
    <source>
        <dbReference type="SAM" id="Phobius"/>
    </source>
</evidence>
<evidence type="ECO:0000313" key="3">
    <source>
        <dbReference type="Proteomes" id="UP000652761"/>
    </source>
</evidence>
<sequence length="215" mass="23802">MVFLTCLLGVSRADTWLFLPDLVEVRDVGACVVRLWSHVVAPVFHELLCLAGVCRGFASALCCFGPTPVAGHGITVVASAFVHSAGSAGVVFGLTRVEVEAFLALLLCRVVLLPLLLEFLLLWLVVSFPTRFECELQESVAAVAGCACCERGCWFARAAFGFVLSLHIRVGLFRACFYRLWCYLRVELGHVLVRFSQDGSWRFWSRFSPKLVRVV</sequence>
<keyword evidence="1" id="KW-1133">Transmembrane helix</keyword>
<dbReference type="EMBL" id="NMUH01000001">
    <property type="protein sequence ID" value="MQL67740.1"/>
    <property type="molecule type" value="Genomic_DNA"/>
</dbReference>
<proteinExistence type="predicted"/>
<dbReference type="AlphaFoldDB" id="A0A843TFJ1"/>
<feature type="transmembrane region" description="Helical" evidence="1">
    <location>
        <begin position="74"/>
        <end position="94"/>
    </location>
</feature>
<reference evidence="2" key="1">
    <citation type="submission" date="2017-07" db="EMBL/GenBank/DDBJ databases">
        <title>Taro Niue Genome Assembly and Annotation.</title>
        <authorList>
            <person name="Atibalentja N."/>
            <person name="Keating K."/>
            <person name="Fields C.J."/>
        </authorList>
    </citation>
    <scope>NUCLEOTIDE SEQUENCE</scope>
    <source>
        <strain evidence="2">Niue_2</strain>
        <tissue evidence="2">Leaf</tissue>
    </source>
</reference>
<accession>A0A843TFJ1</accession>
<name>A0A843TFJ1_COLES</name>
<dbReference type="Proteomes" id="UP000652761">
    <property type="component" value="Unassembled WGS sequence"/>
</dbReference>
<organism evidence="2 3">
    <name type="scientific">Colocasia esculenta</name>
    <name type="common">Wild taro</name>
    <name type="synonym">Arum esculentum</name>
    <dbReference type="NCBI Taxonomy" id="4460"/>
    <lineage>
        <taxon>Eukaryota</taxon>
        <taxon>Viridiplantae</taxon>
        <taxon>Streptophyta</taxon>
        <taxon>Embryophyta</taxon>
        <taxon>Tracheophyta</taxon>
        <taxon>Spermatophyta</taxon>
        <taxon>Magnoliopsida</taxon>
        <taxon>Liliopsida</taxon>
        <taxon>Araceae</taxon>
        <taxon>Aroideae</taxon>
        <taxon>Colocasieae</taxon>
        <taxon>Colocasia</taxon>
    </lineage>
</organism>
<gene>
    <name evidence="2" type="ORF">Taro_000015</name>
</gene>
<protein>
    <submittedName>
        <fullName evidence="2">Uncharacterized protein</fullName>
    </submittedName>
</protein>
<evidence type="ECO:0000313" key="2">
    <source>
        <dbReference type="EMBL" id="MQL67740.1"/>
    </source>
</evidence>
<comment type="caution">
    <text evidence="2">The sequence shown here is derived from an EMBL/GenBank/DDBJ whole genome shotgun (WGS) entry which is preliminary data.</text>
</comment>
<keyword evidence="3" id="KW-1185">Reference proteome</keyword>
<keyword evidence="1" id="KW-0812">Transmembrane</keyword>
<keyword evidence="1" id="KW-0472">Membrane</keyword>